<dbReference type="EMBL" id="MGKP01000023">
    <property type="protein sequence ID" value="OGN28142.1"/>
    <property type="molecule type" value="Genomic_DNA"/>
</dbReference>
<keyword evidence="1" id="KW-1133">Transmembrane helix</keyword>
<keyword evidence="1" id="KW-0472">Membrane</keyword>
<accession>A0A1F8GRU5</accession>
<feature type="transmembrane region" description="Helical" evidence="1">
    <location>
        <begin position="50"/>
        <end position="69"/>
    </location>
</feature>
<organism evidence="2 3">
    <name type="scientific">Candidatus Yanofskybacteria bacterium RIFCSPLOWO2_01_FULL_49_25</name>
    <dbReference type="NCBI Taxonomy" id="1802701"/>
    <lineage>
        <taxon>Bacteria</taxon>
        <taxon>Candidatus Yanofskyibacteriota</taxon>
    </lineage>
</organism>
<comment type="caution">
    <text evidence="2">The sequence shown here is derived from an EMBL/GenBank/DDBJ whole genome shotgun (WGS) entry which is preliminary data.</text>
</comment>
<dbReference type="STRING" id="1802701.A3A33_02190"/>
<sequence length="124" mass="13762">MENNNEQFMRKLLKAEQDRIIPSRALLSDILANIPTPFPAGLLRRRPFSYLRIAIPAGVVAFALILSIMGRQPRDVSTTASAQAFDAGAIQAEQQLLASTTNDMDQYFYEESSMPEINQALAAF</sequence>
<gene>
    <name evidence="2" type="ORF">A3A33_02190</name>
</gene>
<evidence type="ECO:0000313" key="3">
    <source>
        <dbReference type="Proteomes" id="UP000179047"/>
    </source>
</evidence>
<proteinExistence type="predicted"/>
<evidence type="ECO:0000313" key="2">
    <source>
        <dbReference type="EMBL" id="OGN28142.1"/>
    </source>
</evidence>
<dbReference type="Proteomes" id="UP000179047">
    <property type="component" value="Unassembled WGS sequence"/>
</dbReference>
<name>A0A1F8GRU5_9BACT</name>
<dbReference type="AlphaFoldDB" id="A0A1F8GRU5"/>
<reference evidence="2 3" key="1">
    <citation type="journal article" date="2016" name="Nat. Commun.">
        <title>Thousands of microbial genomes shed light on interconnected biogeochemical processes in an aquifer system.</title>
        <authorList>
            <person name="Anantharaman K."/>
            <person name="Brown C.T."/>
            <person name="Hug L.A."/>
            <person name="Sharon I."/>
            <person name="Castelle C.J."/>
            <person name="Probst A.J."/>
            <person name="Thomas B.C."/>
            <person name="Singh A."/>
            <person name="Wilkins M.J."/>
            <person name="Karaoz U."/>
            <person name="Brodie E.L."/>
            <person name="Williams K.H."/>
            <person name="Hubbard S.S."/>
            <person name="Banfield J.F."/>
        </authorList>
    </citation>
    <scope>NUCLEOTIDE SEQUENCE [LARGE SCALE GENOMIC DNA]</scope>
</reference>
<protein>
    <submittedName>
        <fullName evidence="2">Uncharacterized protein</fullName>
    </submittedName>
</protein>
<keyword evidence="1" id="KW-0812">Transmembrane</keyword>
<evidence type="ECO:0000256" key="1">
    <source>
        <dbReference type="SAM" id="Phobius"/>
    </source>
</evidence>